<keyword evidence="3" id="KW-1185">Reference proteome</keyword>
<feature type="region of interest" description="Disordered" evidence="1">
    <location>
        <begin position="114"/>
        <end position="181"/>
    </location>
</feature>
<dbReference type="EMBL" id="DF820506">
    <property type="protein sequence ID" value="GAK32011.1"/>
    <property type="molecule type" value="Genomic_DNA"/>
</dbReference>
<evidence type="ECO:0000313" key="2">
    <source>
        <dbReference type="EMBL" id="GAK32011.1"/>
    </source>
</evidence>
<dbReference type="GO" id="GO:0005615">
    <property type="term" value="C:extracellular space"/>
    <property type="evidence" value="ECO:0007669"/>
    <property type="project" value="TreeGrafter"/>
</dbReference>
<evidence type="ECO:0008006" key="4">
    <source>
        <dbReference type="Google" id="ProtNLM"/>
    </source>
</evidence>
<feature type="non-terminal residue" evidence="2">
    <location>
        <position position="1"/>
    </location>
</feature>
<accession>A0A069D3N7</accession>
<dbReference type="Pfam" id="PF01391">
    <property type="entry name" value="Collagen"/>
    <property type="match status" value="1"/>
</dbReference>
<dbReference type="Proteomes" id="UP000030643">
    <property type="component" value="Unassembled WGS sequence"/>
</dbReference>
<proteinExistence type="predicted"/>
<evidence type="ECO:0000256" key="1">
    <source>
        <dbReference type="SAM" id="MobiDB-lite"/>
    </source>
</evidence>
<sequence>IFELIKNGKQLNTSDDTAVVSIKNASGFLIDANVQLSNGEVTLDLNSEELKKLTPDRYYLEFTISDDGRTAKYPDESFVIFDVTQNAYGLSGQLNLDDTLTAFKDYLDKKADEIKEGAQGPQGPKGDPGPQGLPGEPGLQGPQGEKGLQGEPGIQGLQGPKGDKGDTGAQGPKGDNGKDGLSIPLNEYGIIIRKSGPMDCFIDREANPWRIVFDNGSYMTLDDYPAHPGDESSTIYGYGFTTGWNNTIDDYPITGIILKMARGMITIGTWKKATPGKLTYWGRATITNPVNSLDNYDWSKATLGISGGPYDARQINVIKIAYQLGIWSGKDVEGLGAVKK</sequence>
<reference evidence="3" key="1">
    <citation type="journal article" date="2014" name="Genome Announc.">
        <title>Draft genome sequence of Weissella oryzae SG25T, isolated from fermented rice grains.</title>
        <authorList>
            <person name="Tanizawa Y."/>
            <person name="Fujisawa T."/>
            <person name="Mochizuki T."/>
            <person name="Kaminuma E."/>
            <person name="Suzuki Y."/>
            <person name="Nakamura Y."/>
            <person name="Tohno M."/>
        </authorList>
    </citation>
    <scope>NUCLEOTIDE SEQUENCE [LARGE SCALE GENOMIC DNA]</scope>
    <source>
        <strain evidence="3">DSM 25784 / JCM 18191 / LMG 30913 / SG25</strain>
    </source>
</reference>
<dbReference type="InterPro" id="IPR008160">
    <property type="entry name" value="Collagen"/>
</dbReference>
<dbReference type="GO" id="GO:0031012">
    <property type="term" value="C:extracellular matrix"/>
    <property type="evidence" value="ECO:0007669"/>
    <property type="project" value="TreeGrafter"/>
</dbReference>
<dbReference type="PANTHER" id="PTHR24023:SF1082">
    <property type="entry name" value="COLLAGEN TRIPLE HELIX REPEAT"/>
    <property type="match status" value="1"/>
</dbReference>
<name>A0A069D3N7_WEIOS</name>
<dbReference type="PANTHER" id="PTHR24023">
    <property type="entry name" value="COLLAGEN ALPHA"/>
    <property type="match status" value="1"/>
</dbReference>
<dbReference type="AlphaFoldDB" id="A0A069D3N7"/>
<evidence type="ECO:0000313" key="3">
    <source>
        <dbReference type="Proteomes" id="UP000030643"/>
    </source>
</evidence>
<feature type="compositionally biased region" description="Low complexity" evidence="1">
    <location>
        <begin position="117"/>
        <end position="152"/>
    </location>
</feature>
<dbReference type="InterPro" id="IPR050149">
    <property type="entry name" value="Collagen_superfamily"/>
</dbReference>
<organism evidence="2 3">
    <name type="scientific">Weissella oryzae (strain DSM 25784 / JCM 18191 / LMG 30913 / SG25)</name>
    <dbReference type="NCBI Taxonomy" id="1329250"/>
    <lineage>
        <taxon>Bacteria</taxon>
        <taxon>Bacillati</taxon>
        <taxon>Bacillota</taxon>
        <taxon>Bacilli</taxon>
        <taxon>Lactobacillales</taxon>
        <taxon>Lactobacillaceae</taxon>
        <taxon>Weissella</taxon>
    </lineage>
</organism>
<gene>
    <name evidence="2" type="ORF">WOSG25_230190</name>
</gene>
<protein>
    <recommendedName>
        <fullName evidence="4">Collagen-like protein</fullName>
    </recommendedName>
</protein>
<dbReference type="eggNOG" id="COG3266">
    <property type="taxonomic scope" value="Bacteria"/>
</dbReference>
<dbReference type="STRING" id="1329250.WOSG25_230190"/>